<keyword evidence="1" id="KW-0812">Transmembrane</keyword>
<organism evidence="2 3">
    <name type="scientific">Neorhizobium huautlense</name>
    <dbReference type="NCBI Taxonomy" id="67774"/>
    <lineage>
        <taxon>Bacteria</taxon>
        <taxon>Pseudomonadati</taxon>
        <taxon>Pseudomonadota</taxon>
        <taxon>Alphaproteobacteria</taxon>
        <taxon>Hyphomicrobiales</taxon>
        <taxon>Rhizobiaceae</taxon>
        <taxon>Rhizobium/Agrobacterium group</taxon>
        <taxon>Neorhizobium</taxon>
    </lineage>
</organism>
<feature type="transmembrane region" description="Helical" evidence="1">
    <location>
        <begin position="201"/>
        <end position="222"/>
    </location>
</feature>
<dbReference type="Proteomes" id="UP001241472">
    <property type="component" value="Unassembled WGS sequence"/>
</dbReference>
<gene>
    <name evidence="2" type="ORF">J2T09_001437</name>
</gene>
<keyword evidence="1" id="KW-1133">Transmembrane helix</keyword>
<protein>
    <submittedName>
        <fullName evidence="2">Membrane protein</fullName>
    </submittedName>
</protein>
<dbReference type="RefSeq" id="WP_306832678.1">
    <property type="nucleotide sequence ID" value="NZ_JAUSRF010000004.1"/>
</dbReference>
<feature type="transmembrane region" description="Helical" evidence="1">
    <location>
        <begin position="21"/>
        <end position="39"/>
    </location>
</feature>
<keyword evidence="1" id="KW-0472">Membrane</keyword>
<evidence type="ECO:0000313" key="2">
    <source>
        <dbReference type="EMBL" id="MDP9836692.1"/>
    </source>
</evidence>
<feature type="transmembrane region" description="Helical" evidence="1">
    <location>
        <begin position="116"/>
        <end position="138"/>
    </location>
</feature>
<dbReference type="Pfam" id="PF07077">
    <property type="entry name" value="DUF1345"/>
    <property type="match status" value="1"/>
</dbReference>
<proteinExistence type="predicted"/>
<feature type="transmembrane region" description="Helical" evidence="1">
    <location>
        <begin position="45"/>
        <end position="63"/>
    </location>
</feature>
<evidence type="ECO:0000256" key="1">
    <source>
        <dbReference type="SAM" id="Phobius"/>
    </source>
</evidence>
<name>A0ABT9PQF6_9HYPH</name>
<feature type="transmembrane region" description="Helical" evidence="1">
    <location>
        <begin position="84"/>
        <end position="104"/>
    </location>
</feature>
<dbReference type="InterPro" id="IPR009781">
    <property type="entry name" value="DUF1345"/>
</dbReference>
<accession>A0ABT9PQF6</accession>
<reference evidence="2 3" key="1">
    <citation type="submission" date="2023-07" db="EMBL/GenBank/DDBJ databases">
        <title>Sorghum-associated microbial communities from plants grown in Nebraska, USA.</title>
        <authorList>
            <person name="Schachtman D."/>
        </authorList>
    </citation>
    <scope>NUCLEOTIDE SEQUENCE [LARGE SCALE GENOMIC DNA]</scope>
    <source>
        <strain evidence="2 3">DS1307</strain>
    </source>
</reference>
<evidence type="ECO:0000313" key="3">
    <source>
        <dbReference type="Proteomes" id="UP001241472"/>
    </source>
</evidence>
<keyword evidence="3" id="KW-1185">Reference proteome</keyword>
<comment type="caution">
    <text evidence="2">The sequence shown here is derived from an EMBL/GenBank/DDBJ whole genome shotgun (WGS) entry which is preliminary data.</text>
</comment>
<dbReference type="EMBL" id="JAUSRF010000004">
    <property type="protein sequence ID" value="MDP9836692.1"/>
    <property type="molecule type" value="Genomic_DNA"/>
</dbReference>
<sequence length="223" mass="24545">MSNTADKAPWWQWRRQRHGPFFLAAIAAIFSLPALIWLVPDLAAALSAITFFVIYLGLMAERIPHLDADRFEASGQNTDEPAPIILAVTLIAAIVALVTLFEALNDKLPSGILDVTIGFAAVILGWLSIHTMFAMHYAHLYWRPGDMRDEKPVGGLDFPGTDRPSAYDFLYFSYIIGMTAQTSDVEITATDMRKINLLHSVVSFFFNTLLVAAAVNAVVSLAS</sequence>